<dbReference type="Pfam" id="PF05065">
    <property type="entry name" value="Phage_capsid"/>
    <property type="match status" value="1"/>
</dbReference>
<comment type="caution">
    <text evidence="2">The sequence shown here is derived from an EMBL/GenBank/DDBJ whole genome shotgun (WGS) entry which is preliminary data.</text>
</comment>
<evidence type="ECO:0000313" key="2">
    <source>
        <dbReference type="EMBL" id="MBD1388564.1"/>
    </source>
</evidence>
<evidence type="ECO:0000259" key="1">
    <source>
        <dbReference type="Pfam" id="PF05065"/>
    </source>
</evidence>
<name>A0A8J6QQ99_9GAMM</name>
<protein>
    <submittedName>
        <fullName evidence="2">Phage major capsid protein</fullName>
    </submittedName>
</protein>
<dbReference type="InterPro" id="IPR054612">
    <property type="entry name" value="Phage_capsid-like_C"/>
</dbReference>
<keyword evidence="3" id="KW-1185">Reference proteome</keyword>
<gene>
    <name evidence="2" type="ORF">IC617_03910</name>
</gene>
<dbReference type="RefSeq" id="WP_191143660.1">
    <property type="nucleotide sequence ID" value="NZ_JACXAF010000003.1"/>
</dbReference>
<dbReference type="AlphaFoldDB" id="A0A8J6QQ99"/>
<accession>A0A8J6QQ99</accession>
<reference evidence="2" key="1">
    <citation type="submission" date="2020-09" db="EMBL/GenBank/DDBJ databases">
        <title>A novel bacterium of genus Neiella, isolated from South China Sea.</title>
        <authorList>
            <person name="Huang H."/>
            <person name="Mo K."/>
            <person name="Hu Y."/>
        </authorList>
    </citation>
    <scope>NUCLEOTIDE SEQUENCE</scope>
    <source>
        <strain evidence="2">HB171785</strain>
    </source>
</reference>
<evidence type="ECO:0000313" key="3">
    <source>
        <dbReference type="Proteomes" id="UP000638014"/>
    </source>
</evidence>
<sequence>MINPSSARNFQDLIDNAKPEVIATYDDKQEFSGMREQAPMFYSESLDTPLVSASELDAVDENLRNTYKRMMTTTTHAGACSSQPFNKATWKHVIVDTNKLSRLGMSIDTSGMFEGFPFFAGFDTAVQTQWLGENEEIPESNAQSVKFPYEIHTIGAFTIVSRRTSSLIPTILPNVRIAQANAIRESVEAALINGDSAVIASQPDGLLKQITENILNGFSKSIIEVMSEQFEILEGNGIDKEEIGVLMSPDVAKLARQVSTTKTFGSLWVPDQKIQVSKHVPAGTMVSGRFSDFQGVTSSKIDFLAHSYTPEGQPEIGATRVRSMFDVDSVVLDQKSFVKTTSIA</sequence>
<dbReference type="SUPFAM" id="SSF56563">
    <property type="entry name" value="Major capsid protein gp5"/>
    <property type="match status" value="1"/>
</dbReference>
<dbReference type="Proteomes" id="UP000638014">
    <property type="component" value="Unassembled WGS sequence"/>
</dbReference>
<proteinExistence type="predicted"/>
<dbReference type="EMBL" id="JACXAF010000003">
    <property type="protein sequence ID" value="MBD1388564.1"/>
    <property type="molecule type" value="Genomic_DNA"/>
</dbReference>
<organism evidence="2 3">
    <name type="scientific">Neiella litorisoli</name>
    <dbReference type="NCBI Taxonomy" id="2771431"/>
    <lineage>
        <taxon>Bacteria</taxon>
        <taxon>Pseudomonadati</taxon>
        <taxon>Pseudomonadota</taxon>
        <taxon>Gammaproteobacteria</taxon>
        <taxon>Alteromonadales</taxon>
        <taxon>Echinimonadaceae</taxon>
        <taxon>Neiella</taxon>
    </lineage>
</organism>
<feature type="domain" description="Phage capsid-like C-terminal" evidence="1">
    <location>
        <begin position="120"/>
        <end position="340"/>
    </location>
</feature>